<reference evidence="1 2" key="1">
    <citation type="journal article" date="2019" name="Commun. Biol.">
        <title>The bagworm genome reveals a unique fibroin gene that provides high tensile strength.</title>
        <authorList>
            <person name="Kono N."/>
            <person name="Nakamura H."/>
            <person name="Ohtoshi R."/>
            <person name="Tomita M."/>
            <person name="Numata K."/>
            <person name="Arakawa K."/>
        </authorList>
    </citation>
    <scope>NUCLEOTIDE SEQUENCE [LARGE SCALE GENOMIC DNA]</scope>
</reference>
<keyword evidence="2" id="KW-1185">Reference proteome</keyword>
<evidence type="ECO:0000313" key="1">
    <source>
        <dbReference type="EMBL" id="GBP42285.1"/>
    </source>
</evidence>
<organism evidence="1 2">
    <name type="scientific">Eumeta variegata</name>
    <name type="common">Bagworm moth</name>
    <name type="synonym">Eumeta japonica</name>
    <dbReference type="NCBI Taxonomy" id="151549"/>
    <lineage>
        <taxon>Eukaryota</taxon>
        <taxon>Metazoa</taxon>
        <taxon>Ecdysozoa</taxon>
        <taxon>Arthropoda</taxon>
        <taxon>Hexapoda</taxon>
        <taxon>Insecta</taxon>
        <taxon>Pterygota</taxon>
        <taxon>Neoptera</taxon>
        <taxon>Endopterygota</taxon>
        <taxon>Lepidoptera</taxon>
        <taxon>Glossata</taxon>
        <taxon>Ditrysia</taxon>
        <taxon>Tineoidea</taxon>
        <taxon>Psychidae</taxon>
        <taxon>Oiketicinae</taxon>
        <taxon>Eumeta</taxon>
    </lineage>
</organism>
<protein>
    <submittedName>
        <fullName evidence="1">Uncharacterized protein</fullName>
    </submittedName>
</protein>
<name>A0A4C1VWS2_EUMVA</name>
<dbReference type="EMBL" id="BGZK01000415">
    <property type="protein sequence ID" value="GBP42285.1"/>
    <property type="molecule type" value="Genomic_DNA"/>
</dbReference>
<dbReference type="Proteomes" id="UP000299102">
    <property type="component" value="Unassembled WGS sequence"/>
</dbReference>
<accession>A0A4C1VWS2</accession>
<gene>
    <name evidence="1" type="ORF">EVAR_16381_1</name>
</gene>
<sequence length="167" mass="18568">MSADIVTNANPDRAPILAVTADSSTGSGQVQLSIPIPAQVLILMLSLASDVSASPSSDQVERDCFSAPSNQCSNFPEILIRLHDNRHRPASQTRDSTNAAAYEPDKSRPTVYTHTCFVTRQLSRRCYSVKMSYHGSYNVCVELHPYKKKNFCQEQGHLDRRRGRVVD</sequence>
<comment type="caution">
    <text evidence="1">The sequence shown here is derived from an EMBL/GenBank/DDBJ whole genome shotgun (WGS) entry which is preliminary data.</text>
</comment>
<proteinExistence type="predicted"/>
<dbReference type="AlphaFoldDB" id="A0A4C1VWS2"/>
<evidence type="ECO:0000313" key="2">
    <source>
        <dbReference type="Proteomes" id="UP000299102"/>
    </source>
</evidence>